<dbReference type="InterPro" id="IPR006357">
    <property type="entry name" value="HAD-SF_hydro_IIA"/>
</dbReference>
<proteinExistence type="predicted"/>
<dbReference type="Proteomes" id="UP000694701">
    <property type="component" value="Unplaced"/>
</dbReference>
<feature type="transmembrane region" description="Helical" evidence="1">
    <location>
        <begin position="14"/>
        <end position="38"/>
    </location>
</feature>
<reference evidence="2" key="1">
    <citation type="submission" date="2025-08" db="UniProtKB">
        <authorList>
            <consortium name="Ensembl"/>
        </authorList>
    </citation>
    <scope>IDENTIFICATION</scope>
</reference>
<dbReference type="NCBIfam" id="TIGR01456">
    <property type="entry name" value="CECR5"/>
    <property type="match status" value="1"/>
</dbReference>
<organism evidence="2 3">
    <name type="scientific">Cyprinus carpio</name>
    <name type="common">Common carp</name>
    <dbReference type="NCBI Taxonomy" id="7962"/>
    <lineage>
        <taxon>Eukaryota</taxon>
        <taxon>Metazoa</taxon>
        <taxon>Chordata</taxon>
        <taxon>Craniata</taxon>
        <taxon>Vertebrata</taxon>
        <taxon>Euteleostomi</taxon>
        <taxon>Actinopterygii</taxon>
        <taxon>Neopterygii</taxon>
        <taxon>Teleostei</taxon>
        <taxon>Ostariophysi</taxon>
        <taxon>Cypriniformes</taxon>
        <taxon>Cyprinidae</taxon>
        <taxon>Cyprininae</taxon>
        <taxon>Cyprinus</taxon>
    </lineage>
</organism>
<protein>
    <submittedName>
        <fullName evidence="2">Haloacid dehalogenase like hydrolase domain containing 5</fullName>
    </submittedName>
</protein>
<keyword evidence="1" id="KW-0812">Transmembrane</keyword>
<dbReference type="InterPro" id="IPR006353">
    <property type="entry name" value="HAD-SF_hydro_IIA_CECR5"/>
</dbReference>
<evidence type="ECO:0000313" key="2">
    <source>
        <dbReference type="Ensembl" id="ENSCCRP00020046732.1"/>
    </source>
</evidence>
<keyword evidence="1" id="KW-0472">Membrane</keyword>
<sequence>MQDIKNLFFKQEKLCVCVYICVCLCVCVYSFICLYLILLDQINSSVGFKNVVTIDMLREANPLLDVVDHNRRPKDMVTVVLFGEPVRWETNIQLITDVLLTNGRPGNPVTSLHYPHIPVLACNMDLLWMAEAKNPRFGHGMFLVCLESIYKKITGCELKYEALIGKPSVVTYNYAELLIRKQAEQLGWTRPVERLYAIGDNPMADIYGANLYNRYLKAMDRTRAQVQAQGGSSSQVTGDLQCEASDDAKRSGRVMVGGSFDHRLPEGCSSILVCTGVYNHNHQDLPSDPEQTVTEQQIFHGHRDFRFDPSLTQPSFVVHDVQDGVELVFQLEGWSLQ</sequence>
<dbReference type="AlphaFoldDB" id="A0A8C2EWA3"/>
<dbReference type="GO" id="GO:0005739">
    <property type="term" value="C:mitochondrion"/>
    <property type="evidence" value="ECO:0007669"/>
    <property type="project" value="TreeGrafter"/>
</dbReference>
<dbReference type="SUPFAM" id="SSF56784">
    <property type="entry name" value="HAD-like"/>
    <property type="match status" value="1"/>
</dbReference>
<evidence type="ECO:0000313" key="3">
    <source>
        <dbReference type="Proteomes" id="UP000694701"/>
    </source>
</evidence>
<dbReference type="PANTHER" id="PTHR14269:SF17">
    <property type="entry name" value="HALOACID DEHALOGENASE-LIKE HYDROLASE DOMAIN-CONTAINING 5"/>
    <property type="match status" value="1"/>
</dbReference>
<dbReference type="InterPro" id="IPR036412">
    <property type="entry name" value="HAD-like_sf"/>
</dbReference>
<dbReference type="NCBIfam" id="TIGR01460">
    <property type="entry name" value="HAD-SF-IIA"/>
    <property type="match status" value="1"/>
</dbReference>
<name>A0A8C2EWA3_CYPCA</name>
<dbReference type="InterPro" id="IPR023214">
    <property type="entry name" value="HAD_sf"/>
</dbReference>
<dbReference type="PANTHER" id="PTHR14269">
    <property type="entry name" value="CDP-DIACYLGLYCEROL--GLYCEROL-3-PHOSPHATE 3-PHOSPHATIDYLTRANSFERASE-RELATED"/>
    <property type="match status" value="1"/>
</dbReference>
<dbReference type="Gene3D" id="3.40.50.1000">
    <property type="entry name" value="HAD superfamily/HAD-like"/>
    <property type="match status" value="1"/>
</dbReference>
<keyword evidence="1" id="KW-1133">Transmembrane helix</keyword>
<accession>A0A8C2EWA3</accession>
<evidence type="ECO:0000256" key="1">
    <source>
        <dbReference type="SAM" id="Phobius"/>
    </source>
</evidence>
<dbReference type="Ensembl" id="ENSCCRT00020050948.1">
    <property type="protein sequence ID" value="ENSCCRP00020046732.1"/>
    <property type="gene ID" value="ENSCCRG00020020782.1"/>
</dbReference>
<dbReference type="GO" id="GO:0046474">
    <property type="term" value="P:glycerophospholipid biosynthetic process"/>
    <property type="evidence" value="ECO:0007669"/>
    <property type="project" value="TreeGrafter"/>
</dbReference>
<dbReference type="InterPro" id="IPR050324">
    <property type="entry name" value="CDP-alcohol_PTase-I"/>
</dbReference>